<dbReference type="SMART" id="SM00850">
    <property type="entry name" value="LytTR"/>
    <property type="match status" value="1"/>
</dbReference>
<dbReference type="PROSITE" id="PS50110">
    <property type="entry name" value="RESPONSE_REGULATORY"/>
    <property type="match status" value="1"/>
</dbReference>
<dbReference type="Pfam" id="PF00072">
    <property type="entry name" value="Response_reg"/>
    <property type="match status" value="1"/>
</dbReference>
<dbReference type="RefSeq" id="WP_025305597.1">
    <property type="nucleotide sequence ID" value="NZ_CP007028.1"/>
</dbReference>
<name>W0DFG1_9AQUI</name>
<dbReference type="Gene3D" id="3.40.50.2300">
    <property type="match status" value="1"/>
</dbReference>
<gene>
    <name evidence="4" type="ORF">THERU_01935</name>
</gene>
<dbReference type="KEGG" id="trd:THERU_01935"/>
<dbReference type="SUPFAM" id="SSF52172">
    <property type="entry name" value="CheY-like"/>
    <property type="match status" value="1"/>
</dbReference>
<dbReference type="STRING" id="75906.THERU_01935"/>
<reference evidence="4 5" key="1">
    <citation type="submission" date="2013-12" db="EMBL/GenBank/DDBJ databases">
        <authorList>
            <consortium name="DOE Joint Genome Institute"/>
            <person name="Eisen J."/>
            <person name="Huntemann M."/>
            <person name="Han J."/>
            <person name="Chen A."/>
            <person name="Kyrpides N."/>
            <person name="Mavromatis K."/>
            <person name="Markowitz V."/>
            <person name="Palaniappan K."/>
            <person name="Ivanova N."/>
            <person name="Schaumberg A."/>
            <person name="Pati A."/>
            <person name="Liolios K."/>
            <person name="Nordberg H.P."/>
            <person name="Cantor M.N."/>
            <person name="Hua S.X."/>
            <person name="Woyke T."/>
        </authorList>
    </citation>
    <scope>NUCLEOTIDE SEQUENCE [LARGE SCALE GENOMIC DNA]</scope>
    <source>
        <strain evidence="4 5">DSM 23557</strain>
    </source>
</reference>
<dbReference type="Pfam" id="PF04397">
    <property type="entry name" value="LytTR"/>
    <property type="match status" value="1"/>
</dbReference>
<dbReference type="PATRIC" id="fig|75906.3.peg.379"/>
<dbReference type="AlphaFoldDB" id="W0DFG1"/>
<evidence type="ECO:0000313" key="4">
    <source>
        <dbReference type="EMBL" id="AHE95630.1"/>
    </source>
</evidence>
<accession>W0DFG1</accession>
<dbReference type="PANTHER" id="PTHR37299:SF1">
    <property type="entry name" value="STAGE 0 SPORULATION PROTEIN A HOMOLOG"/>
    <property type="match status" value="1"/>
</dbReference>
<dbReference type="Proteomes" id="UP000018914">
    <property type="component" value="Chromosome"/>
</dbReference>
<feature type="modified residue" description="4-aspartylphosphate" evidence="1">
    <location>
        <position position="53"/>
    </location>
</feature>
<dbReference type="eggNOG" id="COG3279">
    <property type="taxonomic scope" value="Bacteria"/>
</dbReference>
<feature type="domain" description="HTH LytTR-type" evidence="3">
    <location>
        <begin position="140"/>
        <end position="245"/>
    </location>
</feature>
<dbReference type="SMART" id="SM00448">
    <property type="entry name" value="REC"/>
    <property type="match status" value="1"/>
</dbReference>
<keyword evidence="5" id="KW-1185">Reference proteome</keyword>
<evidence type="ECO:0000259" key="2">
    <source>
        <dbReference type="PROSITE" id="PS50110"/>
    </source>
</evidence>
<dbReference type="GO" id="GO:0003677">
    <property type="term" value="F:DNA binding"/>
    <property type="evidence" value="ECO:0007669"/>
    <property type="project" value="InterPro"/>
</dbReference>
<dbReference type="InterPro" id="IPR001789">
    <property type="entry name" value="Sig_transdc_resp-reg_receiver"/>
</dbReference>
<sequence>MKAFIVEDEPIARERLKRLLKEIGGIDIIGEADSKEKALSEIKDKEIDVLFLDIKLPDGTGLEIAKEVIETMEEPPYIIFTTAYGEFALEAFKVNAIDYLLKPFTKEDVEKALSKIKSTKSKISNLAKIATITTGTDILIPVKHLSKVVLLKPDDIYYIKAELSETVIKTKDREYFSSRKLYEFEELLKNRGFFRVHRSYLVNLAKIKEMRSVEQSKFLITFQDISDTIKTSRDGAKHLREYLNI</sequence>
<dbReference type="PROSITE" id="PS50930">
    <property type="entry name" value="HTH_LYTTR"/>
    <property type="match status" value="1"/>
</dbReference>
<dbReference type="EMBL" id="CP007028">
    <property type="protein sequence ID" value="AHE95630.1"/>
    <property type="molecule type" value="Genomic_DNA"/>
</dbReference>
<feature type="domain" description="Response regulatory" evidence="2">
    <location>
        <begin position="2"/>
        <end position="117"/>
    </location>
</feature>
<keyword evidence="1" id="KW-0597">Phosphoprotein</keyword>
<dbReference type="GO" id="GO:0000156">
    <property type="term" value="F:phosphorelay response regulator activity"/>
    <property type="evidence" value="ECO:0007669"/>
    <property type="project" value="InterPro"/>
</dbReference>
<dbReference type="PANTHER" id="PTHR37299">
    <property type="entry name" value="TRANSCRIPTIONAL REGULATOR-RELATED"/>
    <property type="match status" value="1"/>
</dbReference>
<evidence type="ECO:0000256" key="1">
    <source>
        <dbReference type="PROSITE-ProRule" id="PRU00169"/>
    </source>
</evidence>
<protein>
    <submittedName>
        <fullName evidence="4">LytTR family transcriptional regulator</fullName>
    </submittedName>
</protein>
<dbReference type="InterPro" id="IPR007492">
    <property type="entry name" value="LytTR_DNA-bd_dom"/>
</dbReference>
<dbReference type="Gene3D" id="2.40.50.1020">
    <property type="entry name" value="LytTr DNA-binding domain"/>
    <property type="match status" value="1"/>
</dbReference>
<evidence type="ECO:0000259" key="3">
    <source>
        <dbReference type="PROSITE" id="PS50930"/>
    </source>
</evidence>
<evidence type="ECO:0000313" key="5">
    <source>
        <dbReference type="Proteomes" id="UP000018914"/>
    </source>
</evidence>
<dbReference type="OrthoDB" id="9809318at2"/>
<dbReference type="HOGENOM" id="CLU_000445_14_1_0"/>
<dbReference type="InterPro" id="IPR011006">
    <property type="entry name" value="CheY-like_superfamily"/>
</dbReference>
<organism evidence="5">
    <name type="scientific">Thermocrinis ruber</name>
    <dbReference type="NCBI Taxonomy" id="75906"/>
    <lineage>
        <taxon>Bacteria</taxon>
        <taxon>Pseudomonadati</taxon>
        <taxon>Aquificota</taxon>
        <taxon>Aquificia</taxon>
        <taxon>Aquificales</taxon>
        <taxon>Aquificaceae</taxon>
        <taxon>Thermocrinis</taxon>
    </lineage>
</organism>
<dbReference type="InterPro" id="IPR046947">
    <property type="entry name" value="LytR-like"/>
</dbReference>
<proteinExistence type="predicted"/>